<dbReference type="OrthoDB" id="9758568at2"/>
<accession>A0A328BWR5</accession>
<keyword evidence="1 2" id="KW-0645">Protease</keyword>
<keyword evidence="2" id="KW-0720">Serine protease</keyword>
<dbReference type="InterPro" id="IPR027417">
    <property type="entry name" value="P-loop_NTPase"/>
</dbReference>
<dbReference type="GO" id="GO:0004252">
    <property type="term" value="F:serine-type endopeptidase activity"/>
    <property type="evidence" value="ECO:0007669"/>
    <property type="project" value="UniProtKB-UniRule"/>
</dbReference>
<comment type="catalytic activity">
    <reaction evidence="2">
        <text>Hydrolysis of proteins in presence of ATP.</text>
        <dbReference type="EC" id="3.4.21.53"/>
    </reaction>
</comment>
<reference evidence="5" key="1">
    <citation type="submission" date="2018-02" db="EMBL/GenBank/DDBJ databases">
        <title>Glaesserella australis sp. nov., isolated from the lungs of pigs.</title>
        <authorList>
            <person name="Turni C."/>
            <person name="Christensen H."/>
        </authorList>
    </citation>
    <scope>NUCLEOTIDE SEQUENCE [LARGE SCALE GENOMIC DNA]</scope>
    <source>
        <strain evidence="5">HS4635</strain>
    </source>
</reference>
<dbReference type="Pfam" id="PF05362">
    <property type="entry name" value="Lon_C"/>
    <property type="match status" value="1"/>
</dbReference>
<dbReference type="RefSeq" id="WP_111750026.1">
    <property type="nucleotide sequence ID" value="NZ_PTPX01000013.1"/>
</dbReference>
<dbReference type="InterPro" id="IPR014721">
    <property type="entry name" value="Ribsml_uS5_D2-typ_fold_subgr"/>
</dbReference>
<gene>
    <name evidence="4" type="ORF">C5N92_06450</name>
</gene>
<dbReference type="InterPro" id="IPR027065">
    <property type="entry name" value="Lon_Prtase"/>
</dbReference>
<dbReference type="GO" id="GO:0005524">
    <property type="term" value="F:ATP binding"/>
    <property type="evidence" value="ECO:0007669"/>
    <property type="project" value="InterPro"/>
</dbReference>
<evidence type="ECO:0000313" key="4">
    <source>
        <dbReference type="EMBL" id="RAL18768.1"/>
    </source>
</evidence>
<name>A0A328BWR5_9PAST</name>
<dbReference type="AlphaFoldDB" id="A0A328BWR5"/>
<feature type="domain" description="Lon proteolytic" evidence="3">
    <location>
        <begin position="306"/>
        <end position="503"/>
    </location>
</feature>
<dbReference type="Pfam" id="PF13654">
    <property type="entry name" value="AAA_32"/>
    <property type="match status" value="1"/>
</dbReference>
<dbReference type="SUPFAM" id="SSF54211">
    <property type="entry name" value="Ribosomal protein S5 domain 2-like"/>
    <property type="match status" value="1"/>
</dbReference>
<sequence length="550" mass="62202">MQQSQLPKLAPLPLQSLTIRYPFKQTDQAVRFLDFQPDTQQAMQQFALSEFGSALILKTELFPEFLTEISDYFATKQCKTLLKTEFNRQSLFGYSLYLDKENQIKTVLGAIEQADQHILILNISALLLDIVQWDKLKQALLFGQFEPIVTGKLPEPIKPIQSQFKLLLVGSRDDIATLQNYDEDLYQFCQYAEISSYFNLDEENSDQWGSYIQSSAKKYLNRTFTQTGLNQLLQYYVRESENQYLISISPTLLKKHLLGLHHFYPEQTQFNYIQDYFDYIEKQSGVLNKFVLNDILNQQLYIETDDETIGQINGLSVVEFDGVPHSFGEPLRISCNVQYGDGEIHDIERKVELGGNIHSKGIIIAQSCLANLLELPTQLPFSASVAFEQSYGEIDGDSSSLAIFCVLISALTKLPLPQSIAVTGAIDQFGNVLSVGGVNQKIEGFFNVCEARELTGKQGVIIPAVCVSHLSLKPAVLEAVKAGKFHIWAVEDLFDAIQILLQHPFYDEDLPENSEKKSIFALVHQGIEQNENDEASGSLLQKLRKWLKAH</sequence>
<dbReference type="PROSITE" id="PS51786">
    <property type="entry name" value="LON_PROTEOLYTIC"/>
    <property type="match status" value="1"/>
</dbReference>
<proteinExistence type="inferred from homology"/>
<evidence type="ECO:0000259" key="3">
    <source>
        <dbReference type="PROSITE" id="PS51786"/>
    </source>
</evidence>
<feature type="active site" evidence="2">
    <location>
        <position position="398"/>
    </location>
</feature>
<keyword evidence="5" id="KW-1185">Reference proteome</keyword>
<comment type="similarity">
    <text evidence="2">Belongs to the peptidase S16 family.</text>
</comment>
<dbReference type="InterPro" id="IPR008269">
    <property type="entry name" value="Lon_proteolytic"/>
</dbReference>
<dbReference type="GO" id="GO:0004176">
    <property type="term" value="F:ATP-dependent peptidase activity"/>
    <property type="evidence" value="ECO:0007669"/>
    <property type="project" value="UniProtKB-UniRule"/>
</dbReference>
<dbReference type="PANTHER" id="PTHR10046">
    <property type="entry name" value="ATP DEPENDENT LON PROTEASE FAMILY MEMBER"/>
    <property type="match status" value="1"/>
</dbReference>
<dbReference type="GO" id="GO:0030163">
    <property type="term" value="P:protein catabolic process"/>
    <property type="evidence" value="ECO:0007669"/>
    <property type="project" value="InterPro"/>
</dbReference>
<dbReference type="EMBL" id="PTPX01000013">
    <property type="protein sequence ID" value="RAL18768.1"/>
    <property type="molecule type" value="Genomic_DNA"/>
</dbReference>
<dbReference type="InterPro" id="IPR020568">
    <property type="entry name" value="Ribosomal_Su5_D2-typ_SF"/>
</dbReference>
<dbReference type="Gene3D" id="3.30.230.10">
    <property type="match status" value="1"/>
</dbReference>
<feature type="active site" evidence="2">
    <location>
        <position position="441"/>
    </location>
</feature>
<dbReference type="InterPro" id="IPR041699">
    <property type="entry name" value="AAA_32"/>
</dbReference>
<dbReference type="Proteomes" id="UP000248689">
    <property type="component" value="Unassembled WGS sequence"/>
</dbReference>
<comment type="caution">
    <text evidence="4">The sequence shown here is derived from an EMBL/GenBank/DDBJ whole genome shotgun (WGS) entry which is preliminary data.</text>
</comment>
<dbReference type="PRINTS" id="PR00830">
    <property type="entry name" value="ENDOLAPTASE"/>
</dbReference>
<dbReference type="EC" id="3.4.21.53" evidence="2"/>
<organism evidence="4 5">
    <name type="scientific">Glaesserella australis</name>
    <dbReference type="NCBI Taxonomy" id="2094024"/>
    <lineage>
        <taxon>Bacteria</taxon>
        <taxon>Pseudomonadati</taxon>
        <taxon>Pseudomonadota</taxon>
        <taxon>Gammaproteobacteria</taxon>
        <taxon>Pasteurellales</taxon>
        <taxon>Pasteurellaceae</taxon>
        <taxon>Glaesserella</taxon>
    </lineage>
</organism>
<dbReference type="Gene3D" id="3.40.50.300">
    <property type="entry name" value="P-loop containing nucleotide triphosphate hydrolases"/>
    <property type="match status" value="1"/>
</dbReference>
<protein>
    <recommendedName>
        <fullName evidence="2">endopeptidase La</fullName>
        <ecNumber evidence="2">3.4.21.53</ecNumber>
    </recommendedName>
</protein>
<evidence type="ECO:0000256" key="2">
    <source>
        <dbReference type="PROSITE-ProRule" id="PRU01122"/>
    </source>
</evidence>
<evidence type="ECO:0000256" key="1">
    <source>
        <dbReference type="ARBA" id="ARBA00022670"/>
    </source>
</evidence>
<dbReference type="GO" id="GO:0006508">
    <property type="term" value="P:proteolysis"/>
    <property type="evidence" value="ECO:0007669"/>
    <property type="project" value="UniProtKB-KW"/>
</dbReference>
<keyword evidence="2" id="KW-0378">Hydrolase</keyword>
<evidence type="ECO:0000313" key="5">
    <source>
        <dbReference type="Proteomes" id="UP000248689"/>
    </source>
</evidence>